<name>A0AA36ILW5_9DINO</name>
<sequence length="129" mass="14490">MNAFGAFPRLCSTRCANADLDAGRLPLLHSNPKVWDKTVLPSQPGKHTFAGGAQRRILLLTTAPKREQTWLAFLFLLLQKTLTAQTSSFFFNRLQMQVKHFASKAYARKSSNQCVTFLDRCLFGAANVR</sequence>
<accession>A0AA36ILW5</accession>
<keyword evidence="2" id="KW-1185">Reference proteome</keyword>
<protein>
    <submittedName>
        <fullName evidence="1">Uncharacterized protein</fullName>
    </submittedName>
</protein>
<dbReference type="EMBL" id="CAUJNA010001935">
    <property type="protein sequence ID" value="CAJ1389756.1"/>
    <property type="molecule type" value="Genomic_DNA"/>
</dbReference>
<evidence type="ECO:0000313" key="1">
    <source>
        <dbReference type="EMBL" id="CAJ1389756.1"/>
    </source>
</evidence>
<dbReference type="Proteomes" id="UP001178507">
    <property type="component" value="Unassembled WGS sequence"/>
</dbReference>
<gene>
    <name evidence="1" type="ORF">EVOR1521_LOCUS15314</name>
</gene>
<proteinExistence type="predicted"/>
<organism evidence="1 2">
    <name type="scientific">Effrenium voratum</name>
    <dbReference type="NCBI Taxonomy" id="2562239"/>
    <lineage>
        <taxon>Eukaryota</taxon>
        <taxon>Sar</taxon>
        <taxon>Alveolata</taxon>
        <taxon>Dinophyceae</taxon>
        <taxon>Suessiales</taxon>
        <taxon>Symbiodiniaceae</taxon>
        <taxon>Effrenium</taxon>
    </lineage>
</organism>
<dbReference type="AlphaFoldDB" id="A0AA36ILW5"/>
<evidence type="ECO:0000313" key="2">
    <source>
        <dbReference type="Proteomes" id="UP001178507"/>
    </source>
</evidence>
<comment type="caution">
    <text evidence="1">The sequence shown here is derived from an EMBL/GenBank/DDBJ whole genome shotgun (WGS) entry which is preliminary data.</text>
</comment>
<reference evidence="1" key="1">
    <citation type="submission" date="2023-08" db="EMBL/GenBank/DDBJ databases">
        <authorList>
            <person name="Chen Y."/>
            <person name="Shah S."/>
            <person name="Dougan E. K."/>
            <person name="Thang M."/>
            <person name="Chan C."/>
        </authorList>
    </citation>
    <scope>NUCLEOTIDE SEQUENCE</scope>
</reference>